<feature type="transmembrane region" description="Helical" evidence="1">
    <location>
        <begin position="64"/>
        <end position="92"/>
    </location>
</feature>
<dbReference type="InterPro" id="IPR002656">
    <property type="entry name" value="Acyl_transf_3_dom"/>
</dbReference>
<keyword evidence="3" id="KW-0012">Acyltransferase</keyword>
<evidence type="ECO:0000313" key="3">
    <source>
        <dbReference type="EMBL" id="AFZ27946.1"/>
    </source>
</evidence>
<evidence type="ECO:0000313" key="4">
    <source>
        <dbReference type="Proteomes" id="UP000010475"/>
    </source>
</evidence>
<feature type="transmembrane region" description="Helical" evidence="1">
    <location>
        <begin position="214"/>
        <end position="230"/>
    </location>
</feature>
<feature type="domain" description="Acyltransferase 3" evidence="2">
    <location>
        <begin position="26"/>
        <end position="369"/>
    </location>
</feature>
<feature type="transmembrane region" description="Helical" evidence="1">
    <location>
        <begin position="261"/>
        <end position="279"/>
    </location>
</feature>
<keyword evidence="1" id="KW-0472">Membrane</keyword>
<feature type="transmembrane region" description="Helical" evidence="1">
    <location>
        <begin position="192"/>
        <end position="209"/>
    </location>
</feature>
<dbReference type="eggNOG" id="COG1835">
    <property type="taxonomic scope" value="Bacteria"/>
</dbReference>
<keyword evidence="4" id="KW-1185">Reference proteome</keyword>
<gene>
    <name evidence="3" type="ORF">Cylst_5971</name>
</gene>
<dbReference type="RefSeq" id="WP_015211179.1">
    <property type="nucleotide sequence ID" value="NC_019757.1"/>
</dbReference>
<dbReference type="Pfam" id="PF01757">
    <property type="entry name" value="Acyl_transf_3"/>
    <property type="match status" value="1"/>
</dbReference>
<dbReference type="KEGG" id="csg:Cylst_5971"/>
<feature type="transmembrane region" description="Helical" evidence="1">
    <location>
        <begin position="113"/>
        <end position="130"/>
    </location>
</feature>
<dbReference type="InterPro" id="IPR050879">
    <property type="entry name" value="Acyltransferase_3"/>
</dbReference>
<keyword evidence="3" id="KW-0808">Transferase</keyword>
<protein>
    <submittedName>
        <fullName evidence="3">Putative acyltransferase</fullName>
    </submittedName>
</protein>
<dbReference type="AlphaFoldDB" id="K9X790"/>
<dbReference type="GO" id="GO:0016020">
    <property type="term" value="C:membrane"/>
    <property type="evidence" value="ECO:0007669"/>
    <property type="project" value="TreeGrafter"/>
</dbReference>
<keyword evidence="1" id="KW-1133">Transmembrane helix</keyword>
<dbReference type="PANTHER" id="PTHR23028:SF53">
    <property type="entry name" value="ACYL_TRANSF_3 DOMAIN-CONTAINING PROTEIN"/>
    <property type="match status" value="1"/>
</dbReference>
<proteinExistence type="predicted"/>
<reference evidence="3 4" key="1">
    <citation type="submission" date="2012-06" db="EMBL/GenBank/DDBJ databases">
        <title>Finished chromosome of genome of Cylindrospermum stagnale PCC 7417.</title>
        <authorList>
            <consortium name="US DOE Joint Genome Institute"/>
            <person name="Gugger M."/>
            <person name="Coursin T."/>
            <person name="Rippka R."/>
            <person name="Tandeau De Marsac N."/>
            <person name="Huntemann M."/>
            <person name="Wei C.-L."/>
            <person name="Han J."/>
            <person name="Detter J.C."/>
            <person name="Han C."/>
            <person name="Tapia R."/>
            <person name="Chen A."/>
            <person name="Kyrpides N."/>
            <person name="Mavromatis K."/>
            <person name="Markowitz V."/>
            <person name="Szeto E."/>
            <person name="Ivanova N."/>
            <person name="Pagani I."/>
            <person name="Pati A."/>
            <person name="Goodwin L."/>
            <person name="Nordberg H.P."/>
            <person name="Cantor M.N."/>
            <person name="Hua S.X."/>
            <person name="Woyke T."/>
            <person name="Kerfeld C.A."/>
        </authorList>
    </citation>
    <scope>NUCLEOTIDE SEQUENCE [LARGE SCALE GENOMIC DNA]</scope>
    <source>
        <strain evidence="3 4">PCC 7417</strain>
    </source>
</reference>
<dbReference type="STRING" id="56107.Cylst_5971"/>
<dbReference type="PATRIC" id="fig|56107.3.peg.6565"/>
<feature type="transmembrane region" description="Helical" evidence="1">
    <location>
        <begin position="285"/>
        <end position="304"/>
    </location>
</feature>
<dbReference type="PANTHER" id="PTHR23028">
    <property type="entry name" value="ACETYLTRANSFERASE"/>
    <property type="match status" value="1"/>
</dbReference>
<feature type="transmembrane region" description="Helical" evidence="1">
    <location>
        <begin position="325"/>
        <end position="343"/>
    </location>
</feature>
<dbReference type="GO" id="GO:0000271">
    <property type="term" value="P:polysaccharide biosynthetic process"/>
    <property type="evidence" value="ECO:0007669"/>
    <property type="project" value="TreeGrafter"/>
</dbReference>
<name>K9X790_9NOST</name>
<accession>K9X790</accession>
<feature type="transmembrane region" description="Helical" evidence="1">
    <location>
        <begin position="355"/>
        <end position="375"/>
    </location>
</feature>
<sequence length="387" mass="44568">MTQKTFILLDKLSVSEIKRGSKLSVGLDFLRAIATLEVLISHIRNLYFVDYNQITITSNLFVKFLYFLTGFAHEAVIAFFVLSGLLIGNSVFKKLQQHRFTWKSYLIARLSRLWIVLIPALLLGLIWDLAGNALSRGESIVYAGRLGTNIITEPVVNSISSYILMGNLFFLQNIYFPTLGSNGALWSLSHEFWYYMTLPVVLMAVVNYRKIKTFLIYLAVLLFLFFVVNLKNDPGLLVWLIGSFVSLFQKKIKLPQKHQSLFLLLAWILVIITLIAIRLNIIDSYADIILGLVFSILMLVMSFHQGKVKENIISRFSLWFSDFSYTIYLTHLPFLVFILSIVIKQSRWQPDTLHIFYGVALVLITVIFARLVYFLTERNTSKLRSYL</sequence>
<feature type="transmembrane region" description="Helical" evidence="1">
    <location>
        <begin position="236"/>
        <end position="252"/>
    </location>
</feature>
<dbReference type="OrthoDB" id="9796461at2"/>
<dbReference type="HOGENOM" id="CLU_005679_14_0_3"/>
<dbReference type="EMBL" id="CP003642">
    <property type="protein sequence ID" value="AFZ27946.1"/>
    <property type="molecule type" value="Genomic_DNA"/>
</dbReference>
<evidence type="ECO:0000259" key="2">
    <source>
        <dbReference type="Pfam" id="PF01757"/>
    </source>
</evidence>
<dbReference type="Proteomes" id="UP000010475">
    <property type="component" value="Chromosome"/>
</dbReference>
<dbReference type="GO" id="GO:0016747">
    <property type="term" value="F:acyltransferase activity, transferring groups other than amino-acyl groups"/>
    <property type="evidence" value="ECO:0007669"/>
    <property type="project" value="InterPro"/>
</dbReference>
<organism evidence="3 4">
    <name type="scientific">Cylindrospermum stagnale PCC 7417</name>
    <dbReference type="NCBI Taxonomy" id="56107"/>
    <lineage>
        <taxon>Bacteria</taxon>
        <taxon>Bacillati</taxon>
        <taxon>Cyanobacteriota</taxon>
        <taxon>Cyanophyceae</taxon>
        <taxon>Nostocales</taxon>
        <taxon>Nostocaceae</taxon>
        <taxon>Cylindrospermum</taxon>
    </lineage>
</organism>
<evidence type="ECO:0000256" key="1">
    <source>
        <dbReference type="SAM" id="Phobius"/>
    </source>
</evidence>
<keyword evidence="1" id="KW-0812">Transmembrane</keyword>